<keyword evidence="2" id="KW-1185">Reference proteome</keyword>
<gene>
    <name evidence="1" type="ORF">SPARVUS_LOCUS12665011</name>
</gene>
<organism evidence="1 2">
    <name type="scientific">Staurois parvus</name>
    <dbReference type="NCBI Taxonomy" id="386267"/>
    <lineage>
        <taxon>Eukaryota</taxon>
        <taxon>Metazoa</taxon>
        <taxon>Chordata</taxon>
        <taxon>Craniata</taxon>
        <taxon>Vertebrata</taxon>
        <taxon>Euteleostomi</taxon>
        <taxon>Amphibia</taxon>
        <taxon>Batrachia</taxon>
        <taxon>Anura</taxon>
        <taxon>Neobatrachia</taxon>
        <taxon>Ranoidea</taxon>
        <taxon>Ranidae</taxon>
        <taxon>Staurois</taxon>
    </lineage>
</organism>
<feature type="non-terminal residue" evidence="1">
    <location>
        <position position="99"/>
    </location>
</feature>
<sequence length="99" mass="11698">MLILVCIDRKFFFLWEGACDQHRANQHCPDKRSGVLHPPRAKRKPLQALTSALLNTYRSHKTALTADEKRYLAVYIYYNNCISMFCVLWETRYSKCRVL</sequence>
<accession>A0ABN9FWD1</accession>
<dbReference type="Proteomes" id="UP001162483">
    <property type="component" value="Unassembled WGS sequence"/>
</dbReference>
<evidence type="ECO:0000313" key="2">
    <source>
        <dbReference type="Proteomes" id="UP001162483"/>
    </source>
</evidence>
<dbReference type="EMBL" id="CATNWA010017349">
    <property type="protein sequence ID" value="CAI9599776.1"/>
    <property type="molecule type" value="Genomic_DNA"/>
</dbReference>
<comment type="caution">
    <text evidence="1">The sequence shown here is derived from an EMBL/GenBank/DDBJ whole genome shotgun (WGS) entry which is preliminary data.</text>
</comment>
<proteinExistence type="predicted"/>
<evidence type="ECO:0000313" key="1">
    <source>
        <dbReference type="EMBL" id="CAI9599776.1"/>
    </source>
</evidence>
<name>A0ABN9FWD1_9NEOB</name>
<reference evidence="1" key="1">
    <citation type="submission" date="2023-05" db="EMBL/GenBank/DDBJ databases">
        <authorList>
            <person name="Stuckert A."/>
        </authorList>
    </citation>
    <scope>NUCLEOTIDE SEQUENCE</scope>
</reference>
<protein>
    <submittedName>
        <fullName evidence="1">Uncharacterized protein</fullName>
    </submittedName>
</protein>